<feature type="non-terminal residue" evidence="1">
    <location>
        <position position="1"/>
    </location>
</feature>
<name>A0A2K2U8M3_9ACTN</name>
<dbReference type="RefSeq" id="WP_157938993.1">
    <property type="nucleotide sequence ID" value="NZ_CABMLE010000039.1"/>
</dbReference>
<comment type="caution">
    <text evidence="1">The sequence shown here is derived from an EMBL/GenBank/DDBJ whole genome shotgun (WGS) entry which is preliminary data.</text>
</comment>
<accession>A0A2K2U8M3</accession>
<sequence>SVSHELGDGQWHTLLENGAFYMRTGAAVTVQLYNVTAYSDKDRSLGTLPAGYRPSDSISSNAGADRAAMGLVASGYDISYVRVSPGGEVVLPKGVSGPMTGQVSFPAL</sequence>
<dbReference type="Proteomes" id="UP000236197">
    <property type="component" value="Unassembled WGS sequence"/>
</dbReference>
<dbReference type="AlphaFoldDB" id="A0A2K2U8M3"/>
<keyword evidence="2" id="KW-1185">Reference proteome</keyword>
<gene>
    <name evidence="1" type="ORF">C2L71_11850</name>
</gene>
<evidence type="ECO:0000313" key="2">
    <source>
        <dbReference type="Proteomes" id="UP000236197"/>
    </source>
</evidence>
<dbReference type="EMBL" id="PPEK01000039">
    <property type="protein sequence ID" value="PNV66686.1"/>
    <property type="molecule type" value="Genomic_DNA"/>
</dbReference>
<protein>
    <submittedName>
        <fullName evidence="1">Uncharacterized protein</fullName>
    </submittedName>
</protein>
<evidence type="ECO:0000313" key="1">
    <source>
        <dbReference type="EMBL" id="PNV66686.1"/>
    </source>
</evidence>
<organism evidence="1 2">
    <name type="scientific">Enteroscipio rubneri</name>
    <dbReference type="NCBI Taxonomy" id="2070686"/>
    <lineage>
        <taxon>Bacteria</taxon>
        <taxon>Bacillati</taxon>
        <taxon>Actinomycetota</taxon>
        <taxon>Coriobacteriia</taxon>
        <taxon>Eggerthellales</taxon>
        <taxon>Eggerthellaceae</taxon>
        <taxon>Enteroscipio</taxon>
    </lineage>
</organism>
<reference evidence="2" key="1">
    <citation type="submission" date="2018-01" db="EMBL/GenBank/DDBJ databases">
        <title>Rubneribacter badeniensis gen. nov., sp. nov., and Colonibacter rubneri, gen. nov., sp. nov., WGS of new members of the Eggerthellaceae.</title>
        <authorList>
            <person name="Danylec N."/>
            <person name="Stoll D.A."/>
            <person name="Doetsch A."/>
            <person name="Kulling S.E."/>
            <person name="Huch M."/>
        </authorList>
    </citation>
    <scope>NUCLEOTIDE SEQUENCE [LARGE SCALE GENOMIC DNA]</scope>
    <source>
        <strain evidence="2">ResAG-96</strain>
    </source>
</reference>
<proteinExistence type="predicted"/>